<dbReference type="SUPFAM" id="SSF74853">
    <property type="entry name" value="Lamin A/C globular tail domain"/>
    <property type="match status" value="3"/>
</dbReference>
<gene>
    <name evidence="2" type="ordered locus">Caka_1736</name>
</gene>
<dbReference type="Gene3D" id="2.60.120.260">
    <property type="entry name" value="Galactose-binding domain-like"/>
    <property type="match status" value="1"/>
</dbReference>
<organism evidence="2 3">
    <name type="scientific">Coraliomargarita akajimensis (strain DSM 45221 / IAM 15411 / JCM 23193 / KCTC 12865 / 04OKA010-24)</name>
    <dbReference type="NCBI Taxonomy" id="583355"/>
    <lineage>
        <taxon>Bacteria</taxon>
        <taxon>Pseudomonadati</taxon>
        <taxon>Verrucomicrobiota</taxon>
        <taxon>Opitutia</taxon>
        <taxon>Puniceicoccales</taxon>
        <taxon>Coraliomargaritaceae</taxon>
        <taxon>Coraliomargarita</taxon>
    </lineage>
</organism>
<protein>
    <submittedName>
        <fullName evidence="2">Spore coat protein CotH</fullName>
    </submittedName>
</protein>
<evidence type="ECO:0000259" key="1">
    <source>
        <dbReference type="PROSITE" id="PS51841"/>
    </source>
</evidence>
<dbReference type="eggNOG" id="COG2312">
    <property type="taxonomic scope" value="Bacteria"/>
</dbReference>
<evidence type="ECO:0000313" key="3">
    <source>
        <dbReference type="Proteomes" id="UP000000925"/>
    </source>
</evidence>
<dbReference type="InterPro" id="IPR014867">
    <property type="entry name" value="Spore_coat_CotH_CotH2/3/7"/>
</dbReference>
<dbReference type="InterPro" id="IPR036415">
    <property type="entry name" value="Lamin_tail_dom_sf"/>
</dbReference>
<dbReference type="HOGENOM" id="CLU_245081_0_0_0"/>
<dbReference type="STRING" id="583355.Caka_1736"/>
<proteinExistence type="predicted"/>
<dbReference type="PANTHER" id="PTHR40050:SF1">
    <property type="entry name" value="INNER SPORE COAT PROTEIN H"/>
    <property type="match status" value="1"/>
</dbReference>
<keyword evidence="2" id="KW-0946">Virion</keyword>
<dbReference type="PROSITE" id="PS51841">
    <property type="entry name" value="LTD"/>
    <property type="match status" value="3"/>
</dbReference>
<dbReference type="EMBL" id="CP001998">
    <property type="protein sequence ID" value="ADE54755.1"/>
    <property type="molecule type" value="Genomic_DNA"/>
</dbReference>
<keyword evidence="3" id="KW-1185">Reference proteome</keyword>
<evidence type="ECO:0000313" key="2">
    <source>
        <dbReference type="EMBL" id="ADE54755.1"/>
    </source>
</evidence>
<name>D5EK06_CORAD</name>
<dbReference type="Proteomes" id="UP000000925">
    <property type="component" value="Chromosome"/>
</dbReference>
<accession>D5EK06</accession>
<feature type="domain" description="LTD" evidence="1">
    <location>
        <begin position="1016"/>
        <end position="1140"/>
    </location>
</feature>
<keyword evidence="2" id="KW-0167">Capsid protein</keyword>
<sequence>MVDPDDRIQRPPMLLQLIYQRFTAWCRFFVAALLLSAAGSVSSASVLISEFVADNDGSYLDDDGDAEDWIEVYNSGSSAEDLSGWSLTDDDSDLTKWSFPPGTTLAAGEFRVVFASGKNRRDVDQPLHTNFSLKKGGEYLALVRADGVTVEHAFGTEYPAQYEGMSYGYGQSAGTVTAIAAGASGQAGVPVDAADFASNYVNWNSDKSTIFSGESWLSVTTGVGYDSDASNAYGSWLGTDLESAMYGQNSSVFLRIPFNITDASAVSTLHLRMRWDDGFVAYINGVQVVADRSPASLSWNSNSTAYRNDGLNDDWASFTIPVSGLGLVDGLNVLAIQGLNQNTTSSDMLILPELDLDLVGVTESIAAYLVSPSPGGANSVGITDVPPYLSDVTDSAERPAGGGGSAPIIVTASVQETEDAIDTVRLYYRIMYGSEVAVAMNDSGAGSDAVAADGVYTGVVPTTGLSAGQMIRWRVEAEDVSGRIGESPLYHDPLDADRYYGTVAVNAAHSSSLLPIFETFVSDEVAVDTRGGARVSVYYLGEFYDNVQMDLHGQSTANFDKKSYDVDFNRGNRFRWDANEQRVKDINLLTNWADKSKCRNTMAYEFFKRTGSGYHFAFPVRVERNGQFYSTADMVEDGDDRFLERIGLDGEGALYKIYDKLESANTAAKKTRKEEGTADLTALINGLDESRSRNARRLYAYDNVDIAATVNHLVSIVVGGIADTGHKNFYMYRDTLGSEEWRPLPWDVDLSAGRRWNHTNTYFEDTLYSNLWPYNSNPLWELIHETDEFQEMFMRRLRTLREEVLLAPGTSAANDWYTQRINALLDQMDPAGVTSDADLDYAKWGSWGNLNNARSAAARTLSQWLPSKRSYLFSSSRNLRGTYVPAAQPVLPSITIETVDSLPASGNQDEEYFVLKNRESMAIDISGWTISGAVEYTFPAGTVIPAGAGNLGDDYIGLLHVARSAKAFRARSDTVSGGQYRYVQGGYSGQLSAWGETIEFRNRSGDLVASKTYAGTPTDAQRYLRITEIMYHPQANSLISSDAQDFEYVELRNLSDSVTLDLTGIQFTEGIRFDFTGSAVTSLLPGEYVIVAGNRLAFEAHYGAGLPVAGEFYGSLDNSGERLRLEDAVGEKVLDFEYNDSWLPITDGPGFSLALVDGVSDWTLWGDAANWRVSGHWWGTPGTSAQAGSASPVLVNEVLAHTDLPDVDAIELYNPGDSPVHVGGWYLTDDFNVPQKFRIPDGTWVAAGGYLVFDESDFAGGSTGFRLSEYGDQAYLFSGDGSVLTGYHHGWDFKDSPNGVTIGRFIDTVGETHRVLLAFNTLGTANSLPLVGPIVVSEIHYHPPDYVGAVDNADDEFIELTNISSASVPLYSTDTSVPGYGTQALNDTWRLRNAVDFDFPTGVSLDAGESILVVGFDPAVEPTQLAAFRAKYAVPETVRIFGPWSGKLDNSGEELELKWPGKADALEGFYVPYYMAEEIDYRDAAPWPVAADGLGPSLERRALDAFANEAINWRATYPQGAVAPDSDNDQIPDWWEHLYGLSVGLNDAALDPDGDGRSNMEESISGTDPLDASSHLELKILFQDDTRMTYGFGAVADLEYTVQFTSDLSVDWQVWQQVSASSVNAIVEFDVTPSASGFYRVVTPPVE</sequence>
<dbReference type="Gene3D" id="2.60.40.1260">
    <property type="entry name" value="Lamin Tail domain"/>
    <property type="match status" value="3"/>
</dbReference>
<reference evidence="2 3" key="1">
    <citation type="journal article" date="2010" name="Stand. Genomic Sci.">
        <title>Complete genome sequence of Coraliomargarita akajimensis type strain (04OKA010-24).</title>
        <authorList>
            <person name="Mavromatis K."/>
            <person name="Abt B."/>
            <person name="Brambilla E."/>
            <person name="Lapidus A."/>
            <person name="Copeland A."/>
            <person name="Deshpande S."/>
            <person name="Nolan M."/>
            <person name="Lucas S."/>
            <person name="Tice H."/>
            <person name="Cheng J.F."/>
            <person name="Han C."/>
            <person name="Detter J.C."/>
            <person name="Woyke T."/>
            <person name="Goodwin L."/>
            <person name="Pitluck S."/>
            <person name="Held B."/>
            <person name="Brettin T."/>
            <person name="Tapia R."/>
            <person name="Ivanova N."/>
            <person name="Mikhailova N."/>
            <person name="Pati A."/>
            <person name="Liolios K."/>
            <person name="Chen A."/>
            <person name="Palaniappan K."/>
            <person name="Land M."/>
            <person name="Hauser L."/>
            <person name="Chang Y.J."/>
            <person name="Jeffries C.D."/>
            <person name="Rohde M."/>
            <person name="Goker M."/>
            <person name="Bristow J."/>
            <person name="Eisen J.A."/>
            <person name="Markowitz V."/>
            <person name="Hugenholtz P."/>
            <person name="Klenk H.P."/>
            <person name="Kyrpides N.C."/>
        </authorList>
    </citation>
    <scope>NUCLEOTIDE SEQUENCE [LARGE SCALE GENOMIC DNA]</scope>
    <source>
        <strain evidence="3">DSM 45221 / IAM 15411 / JCM 23193 / KCTC 12865</strain>
    </source>
</reference>
<dbReference type="Pfam" id="PF00932">
    <property type="entry name" value="LTD"/>
    <property type="match status" value="4"/>
</dbReference>
<dbReference type="PANTHER" id="PTHR40050">
    <property type="entry name" value="INNER SPORE COAT PROTEIN H"/>
    <property type="match status" value="1"/>
</dbReference>
<dbReference type="KEGG" id="caa:Caka_1736"/>
<feature type="domain" description="LTD" evidence="1">
    <location>
        <begin position="1181"/>
        <end position="1304"/>
    </location>
</feature>
<feature type="domain" description="LTD" evidence="1">
    <location>
        <begin position="29"/>
        <end position="160"/>
    </location>
</feature>
<dbReference type="Pfam" id="PF08757">
    <property type="entry name" value="CotH"/>
    <property type="match status" value="1"/>
</dbReference>
<dbReference type="InterPro" id="IPR001322">
    <property type="entry name" value="Lamin_tail_dom"/>
</dbReference>